<accession>A0A918RVP0</accession>
<dbReference type="AlphaFoldDB" id="A0A918RVP0"/>
<dbReference type="Proteomes" id="UP000614811">
    <property type="component" value="Unassembled WGS sequence"/>
</dbReference>
<proteinExistence type="predicted"/>
<evidence type="ECO:0000313" key="4">
    <source>
        <dbReference type="Proteomes" id="UP000614811"/>
    </source>
</evidence>
<evidence type="ECO:0000313" key="3">
    <source>
        <dbReference type="EMBL" id="GHA14279.1"/>
    </source>
</evidence>
<reference evidence="3" key="1">
    <citation type="journal article" date="2014" name="Int. J. Syst. Evol. Microbiol.">
        <title>Complete genome sequence of Corynebacterium casei LMG S-19264T (=DSM 44701T), isolated from a smear-ripened cheese.</title>
        <authorList>
            <consortium name="US DOE Joint Genome Institute (JGI-PGF)"/>
            <person name="Walter F."/>
            <person name="Albersmeier A."/>
            <person name="Kalinowski J."/>
            <person name="Ruckert C."/>
        </authorList>
    </citation>
    <scope>NUCLEOTIDE SEQUENCE</scope>
    <source>
        <strain evidence="3">KCTC 12711</strain>
    </source>
</reference>
<feature type="domain" description="AB hydrolase-1" evidence="2">
    <location>
        <begin position="30"/>
        <end position="127"/>
    </location>
</feature>
<keyword evidence="4" id="KW-1185">Reference proteome</keyword>
<dbReference type="RefSeq" id="WP_189401744.1">
    <property type="nucleotide sequence ID" value="NZ_BMXA01000004.1"/>
</dbReference>
<organism evidence="3 4">
    <name type="scientific">Arenicella chitinivorans</name>
    <dbReference type="NCBI Taxonomy" id="1329800"/>
    <lineage>
        <taxon>Bacteria</taxon>
        <taxon>Pseudomonadati</taxon>
        <taxon>Pseudomonadota</taxon>
        <taxon>Gammaproteobacteria</taxon>
        <taxon>Arenicellales</taxon>
        <taxon>Arenicellaceae</taxon>
        <taxon>Arenicella</taxon>
    </lineage>
</organism>
<evidence type="ECO:0000256" key="1">
    <source>
        <dbReference type="SAM" id="SignalP"/>
    </source>
</evidence>
<dbReference type="SUPFAM" id="SSF53474">
    <property type="entry name" value="alpha/beta-Hydrolases"/>
    <property type="match status" value="1"/>
</dbReference>
<gene>
    <name evidence="3" type="ORF">GCM10008090_25070</name>
</gene>
<reference evidence="3" key="2">
    <citation type="submission" date="2020-09" db="EMBL/GenBank/DDBJ databases">
        <authorList>
            <person name="Sun Q."/>
            <person name="Kim S."/>
        </authorList>
    </citation>
    <scope>NUCLEOTIDE SEQUENCE</scope>
    <source>
        <strain evidence="3">KCTC 12711</strain>
    </source>
</reference>
<evidence type="ECO:0000259" key="2">
    <source>
        <dbReference type="Pfam" id="PF00561"/>
    </source>
</evidence>
<comment type="caution">
    <text evidence="3">The sequence shown here is derived from an EMBL/GenBank/DDBJ whole genome shotgun (WGS) entry which is preliminary data.</text>
</comment>
<dbReference type="InterPro" id="IPR029058">
    <property type="entry name" value="AB_hydrolase_fold"/>
</dbReference>
<protein>
    <submittedName>
        <fullName evidence="3">Lactonizing lipase</fullName>
    </submittedName>
</protein>
<keyword evidence="1" id="KW-0732">Signal</keyword>
<dbReference type="Gene3D" id="3.40.50.1820">
    <property type="entry name" value="alpha/beta hydrolase"/>
    <property type="match status" value="1"/>
</dbReference>
<dbReference type="InterPro" id="IPR000073">
    <property type="entry name" value="AB_hydrolase_1"/>
</dbReference>
<feature type="signal peptide" evidence="1">
    <location>
        <begin position="1"/>
        <end position="22"/>
    </location>
</feature>
<dbReference type="Pfam" id="PF00561">
    <property type="entry name" value="Abhydrolase_1"/>
    <property type="match status" value="1"/>
</dbReference>
<dbReference type="EMBL" id="BMXA01000004">
    <property type="protein sequence ID" value="GHA14279.1"/>
    <property type="molecule type" value="Genomic_DNA"/>
</dbReference>
<feature type="chain" id="PRO_5037586585" evidence="1">
    <location>
        <begin position="23"/>
        <end position="304"/>
    </location>
</feature>
<sequence length="304" mass="32245">MKKIIRNCLLVALCCIASNAFAAGYTQTKYPIVLVHGLSGFDSVGGLIGYFHTVPYNLRRSGAKVYVPSVSAFNSSEERGQQLANYLNSLPEGKFNLVGHSQGAPTSRVAAALVPHRVASVTSVNGVNRGSKVADVLLGIVPEGVSRSVVGSILDAFGGVINLVSGANNEQDSIASAMTLSTNGSLALNQVLDEKGIDPNCQSMNENVNINGHNIKMFSWSGDGAYTNIFDLSDPFLATTGLAFGWEKNDGLVSVCSARLGSVISTSYSLNHLDAINHLFGIRGWTNPVSLYRAHANRLRNKGV</sequence>
<name>A0A918RVP0_9GAMM</name>